<evidence type="ECO:0000313" key="10">
    <source>
        <dbReference type="WBParaSite" id="scaffold4714_cov148.g8567"/>
    </source>
</evidence>
<protein>
    <recommendedName>
        <fullName evidence="6">Metalloendopeptidase</fullName>
        <ecNumber evidence="6">3.4.24.-</ecNumber>
    </recommendedName>
</protein>
<feature type="binding site" evidence="5">
    <location>
        <position position="264"/>
    </location>
    <ligand>
        <name>Zn(2+)</name>
        <dbReference type="ChEBI" id="CHEBI:29105"/>
        <note>catalytic</note>
    </ligand>
</feature>
<keyword evidence="5 6" id="KW-0482">Metalloprotease</keyword>
<evidence type="ECO:0000256" key="5">
    <source>
        <dbReference type="PROSITE-ProRule" id="PRU01211"/>
    </source>
</evidence>
<evidence type="ECO:0000259" key="8">
    <source>
        <dbReference type="PROSITE" id="PS51864"/>
    </source>
</evidence>
<keyword evidence="9" id="KW-1185">Reference proteome</keyword>
<feature type="signal peptide" evidence="6">
    <location>
        <begin position="1"/>
        <end position="20"/>
    </location>
</feature>
<evidence type="ECO:0000256" key="2">
    <source>
        <dbReference type="ARBA" id="ARBA00023145"/>
    </source>
</evidence>
<dbReference type="InterPro" id="IPR001506">
    <property type="entry name" value="Peptidase_M12A"/>
</dbReference>
<dbReference type="GO" id="GO:0008270">
    <property type="term" value="F:zinc ion binding"/>
    <property type="evidence" value="ECO:0007669"/>
    <property type="project" value="UniProtKB-UniRule"/>
</dbReference>
<evidence type="ECO:0000313" key="9">
    <source>
        <dbReference type="Proteomes" id="UP000887561"/>
    </source>
</evidence>
<dbReference type="InterPro" id="IPR006026">
    <property type="entry name" value="Peptidase_Metallo"/>
</dbReference>
<dbReference type="Pfam" id="PF01400">
    <property type="entry name" value="Astacin"/>
    <property type="match status" value="1"/>
</dbReference>
<name>A0A915MRR6_MELJA</name>
<feature type="domain" description="ShKT" evidence="7">
    <location>
        <begin position="375"/>
        <end position="414"/>
    </location>
</feature>
<organism evidence="9 10">
    <name type="scientific">Meloidogyne javanica</name>
    <name type="common">Root-knot nematode worm</name>
    <dbReference type="NCBI Taxonomy" id="6303"/>
    <lineage>
        <taxon>Eukaryota</taxon>
        <taxon>Metazoa</taxon>
        <taxon>Ecdysozoa</taxon>
        <taxon>Nematoda</taxon>
        <taxon>Chromadorea</taxon>
        <taxon>Rhabditida</taxon>
        <taxon>Tylenchina</taxon>
        <taxon>Tylenchomorpha</taxon>
        <taxon>Tylenchoidea</taxon>
        <taxon>Meloidogynidae</taxon>
        <taxon>Meloidogyninae</taxon>
        <taxon>Meloidogyne</taxon>
        <taxon>Meloidogyne incognita group</taxon>
    </lineage>
</organism>
<proteinExistence type="predicted"/>
<dbReference type="WBParaSite" id="scaffold4714_cov148.g8567">
    <property type="protein sequence ID" value="scaffold4714_cov148.g8567"/>
    <property type="gene ID" value="scaffold4714_cov148.g8567"/>
</dbReference>
<dbReference type="InterPro" id="IPR024079">
    <property type="entry name" value="MetalloPept_cat_dom_sf"/>
</dbReference>
<accession>A0A915MRR6</accession>
<evidence type="ECO:0000256" key="4">
    <source>
        <dbReference type="PROSITE-ProRule" id="PRU01005"/>
    </source>
</evidence>
<dbReference type="AlphaFoldDB" id="A0A915MRR6"/>
<dbReference type="InterPro" id="IPR003582">
    <property type="entry name" value="ShKT_dom"/>
</dbReference>
<comment type="cofactor">
    <cofactor evidence="5 6">
        <name>Zn(2+)</name>
        <dbReference type="ChEBI" id="CHEBI:29105"/>
    </cofactor>
    <text evidence="5 6">Binds 1 zinc ion per subunit.</text>
</comment>
<evidence type="ECO:0000256" key="3">
    <source>
        <dbReference type="ARBA" id="ARBA00023157"/>
    </source>
</evidence>
<feature type="chain" id="PRO_5038158680" description="Metalloendopeptidase" evidence="6">
    <location>
        <begin position="21"/>
        <end position="422"/>
    </location>
</feature>
<dbReference type="PANTHER" id="PTHR10127:SF802">
    <property type="entry name" value="ZINC METALLOPROTEINASE NAS-10"/>
    <property type="match status" value="1"/>
</dbReference>
<feature type="binding site" evidence="5">
    <location>
        <position position="268"/>
    </location>
    <ligand>
        <name>Zn(2+)</name>
        <dbReference type="ChEBI" id="CHEBI:29105"/>
        <note>catalytic</note>
    </ligand>
</feature>
<reference evidence="10" key="1">
    <citation type="submission" date="2022-11" db="UniProtKB">
        <authorList>
            <consortium name="WormBaseParasite"/>
        </authorList>
    </citation>
    <scope>IDENTIFICATION</scope>
</reference>
<dbReference type="Gene3D" id="3.40.390.10">
    <property type="entry name" value="Collagenase (Catalytic Domain)"/>
    <property type="match status" value="1"/>
</dbReference>
<keyword evidence="2" id="KW-0865">Zymogen</keyword>
<dbReference type="GO" id="GO:0006508">
    <property type="term" value="P:proteolysis"/>
    <property type="evidence" value="ECO:0007669"/>
    <property type="project" value="UniProtKB-KW"/>
</dbReference>
<dbReference type="Proteomes" id="UP000887561">
    <property type="component" value="Unplaced"/>
</dbReference>
<feature type="binding site" evidence="5">
    <location>
        <position position="274"/>
    </location>
    <ligand>
        <name>Zn(2+)</name>
        <dbReference type="ChEBI" id="CHEBI:29105"/>
        <note>catalytic</note>
    </ligand>
</feature>
<dbReference type="PROSITE" id="PS51670">
    <property type="entry name" value="SHKT"/>
    <property type="match status" value="1"/>
</dbReference>
<sequence>MQQFLFGILLNILFIITVQSASSIDKGTVKIEGLNVDYYAPKNTQGYTMHAMRIIIRYCTMKKTDPKCKPEWIIPNAAPDLEDPLKADNYTDKNCPGDTCKQDTDEHKHNRAVLGDYEVAMLRLAYPHKSLAEIDEIVETRLQRTYAVKKLLYGRACINEFAKPADNGVFDHMLLTLEQADTLINKLNSTLEYSHVIPENNKIRSKRAGDLLYFKISPKRQWPIGKPIPYGFDNCGISYIGVNEPYNPIYLSFLCNDMAGVACHEVMHALGADHEHVRPDRDDSITVNWTNIDPQSYDSFALADSAEYSSYGISYHCDSIMHYSSTTSARAYGLKTMTAKVNPAVNDPLMGQRKGLAQADVDAINKLYCPPQAGCTDNSNFCGGWALQGLCYCGTTAQPDCYMLGNCRNSCNFCNCTSHGIN</sequence>
<dbReference type="PROSITE" id="PS51864">
    <property type="entry name" value="ASTACIN"/>
    <property type="match status" value="1"/>
</dbReference>
<dbReference type="PRINTS" id="PR00480">
    <property type="entry name" value="ASTACIN"/>
</dbReference>
<feature type="domain" description="Peptidase M12A" evidence="8">
    <location>
        <begin position="238"/>
        <end position="370"/>
    </location>
</feature>
<keyword evidence="6" id="KW-0732">Signal</keyword>
<evidence type="ECO:0000256" key="1">
    <source>
        <dbReference type="ARBA" id="ARBA00002657"/>
    </source>
</evidence>
<comment type="caution">
    <text evidence="4">Lacks conserved residue(s) required for the propagation of feature annotation.</text>
</comment>
<evidence type="ECO:0000256" key="6">
    <source>
        <dbReference type="RuleBase" id="RU361183"/>
    </source>
</evidence>
<keyword evidence="5 6" id="KW-0378">Hydrolase</keyword>
<dbReference type="SMART" id="SM00235">
    <property type="entry name" value="ZnMc"/>
    <property type="match status" value="1"/>
</dbReference>
<dbReference type="PANTHER" id="PTHR10127">
    <property type="entry name" value="DISCOIDIN, CUB, EGF, LAMININ , AND ZINC METALLOPROTEASE DOMAIN CONTAINING"/>
    <property type="match status" value="1"/>
</dbReference>
<keyword evidence="5 6" id="KW-0645">Protease</keyword>
<comment type="function">
    <text evidence="1">Metalloprotease.</text>
</comment>
<feature type="active site" evidence="5">
    <location>
        <position position="265"/>
    </location>
</feature>
<dbReference type="GO" id="GO:0004222">
    <property type="term" value="F:metalloendopeptidase activity"/>
    <property type="evidence" value="ECO:0007669"/>
    <property type="project" value="UniProtKB-UniRule"/>
</dbReference>
<keyword evidence="5 6" id="KW-0479">Metal-binding</keyword>
<keyword evidence="5 6" id="KW-0862">Zinc</keyword>
<dbReference type="SUPFAM" id="SSF55486">
    <property type="entry name" value="Metalloproteases ('zincins'), catalytic domain"/>
    <property type="match status" value="1"/>
</dbReference>
<keyword evidence="3" id="KW-1015">Disulfide bond</keyword>
<dbReference type="EC" id="3.4.24.-" evidence="6"/>
<evidence type="ECO:0000259" key="7">
    <source>
        <dbReference type="PROSITE" id="PS51670"/>
    </source>
</evidence>